<dbReference type="AlphaFoldDB" id="A0A9W8XPL2"/>
<organism evidence="2 3">
    <name type="scientific">Didymosphaeria variabile</name>
    <dbReference type="NCBI Taxonomy" id="1932322"/>
    <lineage>
        <taxon>Eukaryota</taxon>
        <taxon>Fungi</taxon>
        <taxon>Dikarya</taxon>
        <taxon>Ascomycota</taxon>
        <taxon>Pezizomycotina</taxon>
        <taxon>Dothideomycetes</taxon>
        <taxon>Pleosporomycetidae</taxon>
        <taxon>Pleosporales</taxon>
        <taxon>Massarineae</taxon>
        <taxon>Didymosphaeriaceae</taxon>
        <taxon>Didymosphaeria</taxon>
    </lineage>
</organism>
<dbReference type="SMART" id="SM00360">
    <property type="entry name" value="RRM"/>
    <property type="match status" value="2"/>
</dbReference>
<dbReference type="OrthoDB" id="10539271at2759"/>
<dbReference type="Proteomes" id="UP001140513">
    <property type="component" value="Unassembled WGS sequence"/>
</dbReference>
<name>A0A9W8XPL2_9PLEO</name>
<dbReference type="InterPro" id="IPR035979">
    <property type="entry name" value="RBD_domain_sf"/>
</dbReference>
<comment type="caution">
    <text evidence="2">The sequence shown here is derived from an EMBL/GenBank/DDBJ whole genome shotgun (WGS) entry which is preliminary data.</text>
</comment>
<feature type="domain" description="RRM" evidence="1">
    <location>
        <begin position="203"/>
        <end position="271"/>
    </location>
</feature>
<reference evidence="2" key="1">
    <citation type="submission" date="2022-10" db="EMBL/GenBank/DDBJ databases">
        <title>Tapping the CABI collections for fungal endophytes: first genome assemblies for Collariella, Neodidymelliopsis, Ascochyta clinopodiicola, Didymella pomorum, Didymosphaeria variabile, Neocosmospora piperis and Neocucurbitaria cava.</title>
        <authorList>
            <person name="Hill R."/>
        </authorList>
    </citation>
    <scope>NUCLEOTIDE SEQUENCE</scope>
    <source>
        <strain evidence="2">IMI 356815</strain>
    </source>
</reference>
<dbReference type="Gene3D" id="3.30.70.330">
    <property type="match status" value="1"/>
</dbReference>
<dbReference type="EMBL" id="JAPEUX010000003">
    <property type="protein sequence ID" value="KAJ4356488.1"/>
    <property type="molecule type" value="Genomic_DNA"/>
</dbReference>
<proteinExistence type="predicted"/>
<dbReference type="RefSeq" id="XP_056073614.1">
    <property type="nucleotide sequence ID" value="XM_056213306.1"/>
</dbReference>
<dbReference type="GeneID" id="80908052"/>
<keyword evidence="3" id="KW-1185">Reference proteome</keyword>
<evidence type="ECO:0000313" key="2">
    <source>
        <dbReference type="EMBL" id="KAJ4356488.1"/>
    </source>
</evidence>
<dbReference type="InterPro" id="IPR012677">
    <property type="entry name" value="Nucleotide-bd_a/b_plait_sf"/>
</dbReference>
<dbReference type="InterPro" id="IPR000504">
    <property type="entry name" value="RRM_dom"/>
</dbReference>
<evidence type="ECO:0000313" key="3">
    <source>
        <dbReference type="Proteomes" id="UP001140513"/>
    </source>
</evidence>
<sequence>MLDLTQCTLVKMTNMPYSAAPAWIFTKILDRNSAVKEIEMAPGGYYCYVDTPDCAQSIVAQFDYQGVLEEYLHAYKVICVGVVPMAEAPTANTVSLRLTDFLRTEENMPHTKTVQFRGLPRKHPGHDFYPIDHANTDTNPHVVKIEACDGKALVRLSSKDAAAEMVSMYNGSFWKNDVVYAEFVADSEMDDIIQTKMPGKQTKLFIQKVKPGASKEDIRAVFAPHECQDIQMPPGQPFAFVFMYQEAAAQFSDSLDKPNGKYHNGWFWRIKSNKKKSEGNAAPAVPDSKYQPLVDEWWISKATIAFEKNIAVPKTATNASIQCDSKASEHSNGQSTPEAASKIRVTGIPRSATEEHVRKFFEGYPVKEIVLNQGIAIVAVTSQHQAEEAQLVLNNNKRHKLLGKKVICVLL</sequence>
<dbReference type="GO" id="GO:0003723">
    <property type="term" value="F:RNA binding"/>
    <property type="evidence" value="ECO:0007669"/>
    <property type="project" value="InterPro"/>
</dbReference>
<dbReference type="SUPFAM" id="SSF54928">
    <property type="entry name" value="RNA-binding domain, RBD"/>
    <property type="match status" value="2"/>
</dbReference>
<evidence type="ECO:0000259" key="1">
    <source>
        <dbReference type="SMART" id="SM00360"/>
    </source>
</evidence>
<accession>A0A9W8XPL2</accession>
<protein>
    <recommendedName>
        <fullName evidence="1">RRM domain-containing protein</fullName>
    </recommendedName>
</protein>
<feature type="domain" description="RRM" evidence="1">
    <location>
        <begin position="342"/>
        <end position="409"/>
    </location>
</feature>
<gene>
    <name evidence="2" type="ORF">N0V89_004522</name>
</gene>